<proteinExistence type="predicted"/>
<keyword evidence="1" id="KW-0812">Transmembrane</keyword>
<accession>A0A1Y1CEJ9</accession>
<dbReference type="OrthoDB" id="1122649at2"/>
<feature type="transmembrane region" description="Helical" evidence="1">
    <location>
        <begin position="38"/>
        <end position="56"/>
    </location>
</feature>
<reference evidence="3" key="2">
    <citation type="journal article" date="2020" name="Antonie Van Leeuwenhoek">
        <title>Labilibaculum antarcticum sp. nov., a novel facultative anaerobic, psychrotorelant bacterium isolated from marine sediment of Antarctica.</title>
        <authorList>
            <person name="Watanabe M."/>
            <person name="Kojima H."/>
            <person name="Fukui M."/>
        </authorList>
    </citation>
    <scope>NUCLEOTIDE SEQUENCE [LARGE SCALE GENOMIC DNA]</scope>
    <source>
        <strain evidence="3">SPP2</strain>
    </source>
</reference>
<organism evidence="2 3">
    <name type="scientific">Labilibaculum antarcticum</name>
    <dbReference type="NCBI Taxonomy" id="1717717"/>
    <lineage>
        <taxon>Bacteria</taxon>
        <taxon>Pseudomonadati</taxon>
        <taxon>Bacteroidota</taxon>
        <taxon>Bacteroidia</taxon>
        <taxon>Marinilabiliales</taxon>
        <taxon>Marinifilaceae</taxon>
        <taxon>Labilibaculum</taxon>
    </lineage>
</organism>
<name>A0A1Y1CEJ9_9BACT</name>
<evidence type="ECO:0000313" key="3">
    <source>
        <dbReference type="Proteomes" id="UP000218267"/>
    </source>
</evidence>
<dbReference type="AlphaFoldDB" id="A0A1Y1CEJ9"/>
<dbReference type="EMBL" id="AP018042">
    <property type="protein sequence ID" value="BAX78740.1"/>
    <property type="molecule type" value="Genomic_DNA"/>
</dbReference>
<keyword evidence="1" id="KW-0472">Membrane</keyword>
<dbReference type="Proteomes" id="UP000218267">
    <property type="component" value="Chromosome"/>
</dbReference>
<keyword evidence="3" id="KW-1185">Reference proteome</keyword>
<keyword evidence="1" id="KW-1133">Transmembrane helix</keyword>
<sequence>MTNKIKITIGFLCLAAGVIYHFYYQGQIIIIDEETTDFLSGMLFGLGISLIVVSIFNPKKKRL</sequence>
<dbReference type="KEGG" id="mbas:ALGA_0345"/>
<reference evidence="2 3" key="1">
    <citation type="journal article" date="2018" name="Mar. Genomics">
        <title>Complete genome sequence of Marinifilaceae bacterium strain SPP2, isolated from the Antarctic marine sediment.</title>
        <authorList>
            <person name="Watanabe M."/>
            <person name="Kojima H."/>
            <person name="Fukui M."/>
        </authorList>
    </citation>
    <scope>NUCLEOTIDE SEQUENCE [LARGE SCALE GENOMIC DNA]</scope>
    <source>
        <strain evidence="2 3">SPP2</strain>
    </source>
</reference>
<evidence type="ECO:0000313" key="2">
    <source>
        <dbReference type="EMBL" id="BAX78740.1"/>
    </source>
</evidence>
<evidence type="ECO:0000256" key="1">
    <source>
        <dbReference type="SAM" id="Phobius"/>
    </source>
</evidence>
<feature type="transmembrane region" description="Helical" evidence="1">
    <location>
        <begin position="7"/>
        <end position="26"/>
    </location>
</feature>
<protein>
    <submittedName>
        <fullName evidence="2">Uncharacterized protein</fullName>
    </submittedName>
</protein>
<gene>
    <name evidence="2" type="ORF">ALGA_0345</name>
</gene>
<dbReference type="RefSeq" id="WP_096427662.1">
    <property type="nucleotide sequence ID" value="NZ_AP018042.1"/>
</dbReference>